<feature type="region of interest" description="Disordered" evidence="1">
    <location>
        <begin position="16"/>
        <end position="116"/>
    </location>
</feature>
<dbReference type="EMBL" id="GEBQ01011274">
    <property type="protein sequence ID" value="JAT28703.1"/>
    <property type="molecule type" value="Transcribed_RNA"/>
</dbReference>
<feature type="compositionally biased region" description="Polar residues" evidence="1">
    <location>
        <begin position="93"/>
        <end position="106"/>
    </location>
</feature>
<feature type="compositionally biased region" description="Low complexity" evidence="1">
    <location>
        <begin position="39"/>
        <end position="53"/>
    </location>
</feature>
<proteinExistence type="predicted"/>
<name>A0A1B6LYE5_9HEMI</name>
<gene>
    <name evidence="2" type="ORF">g.4180</name>
</gene>
<dbReference type="AlphaFoldDB" id="A0A1B6LYE5"/>
<sequence length="116" mass="13141">VNYAVGFVVALKQTLERSSPRELSHSSDMEKSNMRGSKTPLNQNPLLQLLTPTSPYKSTSHNLDENTVRSRPPDLGSFIAEEDEDDSLANRMFPQNSHHWHSFNSSDGRRPRSMTE</sequence>
<organism evidence="2">
    <name type="scientific">Graphocephala atropunctata</name>
    <dbReference type="NCBI Taxonomy" id="36148"/>
    <lineage>
        <taxon>Eukaryota</taxon>
        <taxon>Metazoa</taxon>
        <taxon>Ecdysozoa</taxon>
        <taxon>Arthropoda</taxon>
        <taxon>Hexapoda</taxon>
        <taxon>Insecta</taxon>
        <taxon>Pterygota</taxon>
        <taxon>Neoptera</taxon>
        <taxon>Paraneoptera</taxon>
        <taxon>Hemiptera</taxon>
        <taxon>Auchenorrhyncha</taxon>
        <taxon>Membracoidea</taxon>
        <taxon>Cicadellidae</taxon>
        <taxon>Cicadellinae</taxon>
        <taxon>Cicadellini</taxon>
        <taxon>Graphocephala</taxon>
    </lineage>
</organism>
<feature type="compositionally biased region" description="Basic and acidic residues" evidence="1">
    <location>
        <begin position="62"/>
        <end position="72"/>
    </location>
</feature>
<reference evidence="2" key="1">
    <citation type="submission" date="2015-11" db="EMBL/GenBank/DDBJ databases">
        <title>De novo transcriptome assembly of four potential Pierce s Disease insect vectors from Arizona vineyards.</title>
        <authorList>
            <person name="Tassone E.E."/>
        </authorList>
    </citation>
    <scope>NUCLEOTIDE SEQUENCE</scope>
</reference>
<feature type="non-terminal residue" evidence="2">
    <location>
        <position position="1"/>
    </location>
</feature>
<feature type="compositionally biased region" description="Basic and acidic residues" evidence="1">
    <location>
        <begin position="16"/>
        <end position="33"/>
    </location>
</feature>
<feature type="non-terminal residue" evidence="2">
    <location>
        <position position="116"/>
    </location>
</feature>
<accession>A0A1B6LYE5</accession>
<evidence type="ECO:0000256" key="1">
    <source>
        <dbReference type="SAM" id="MobiDB-lite"/>
    </source>
</evidence>
<protein>
    <submittedName>
        <fullName evidence="2">Uncharacterized protein</fullName>
    </submittedName>
</protein>
<feature type="compositionally biased region" description="Basic and acidic residues" evidence="1">
    <location>
        <begin position="107"/>
        <end position="116"/>
    </location>
</feature>
<evidence type="ECO:0000313" key="2">
    <source>
        <dbReference type="EMBL" id="JAT28703.1"/>
    </source>
</evidence>